<feature type="domain" description="Radical SAM core" evidence="11">
    <location>
        <begin position="4"/>
        <end position="240"/>
    </location>
</feature>
<dbReference type="GO" id="GO:0006779">
    <property type="term" value="P:porphyrin-containing compound biosynthetic process"/>
    <property type="evidence" value="ECO:0007669"/>
    <property type="project" value="InterPro"/>
</dbReference>
<dbReference type="GO" id="GO:0005737">
    <property type="term" value="C:cytoplasm"/>
    <property type="evidence" value="ECO:0007669"/>
    <property type="project" value="UniProtKB-SubCell"/>
</dbReference>
<evidence type="ECO:0000256" key="8">
    <source>
        <dbReference type="ARBA" id="ARBA00023014"/>
    </source>
</evidence>
<dbReference type="GO" id="GO:0051539">
    <property type="term" value="F:4 iron, 4 sulfur cluster binding"/>
    <property type="evidence" value="ECO:0007669"/>
    <property type="project" value="UniProtKB-UniRule"/>
</dbReference>
<reference evidence="12 13" key="1">
    <citation type="submission" date="2016-10" db="EMBL/GenBank/DDBJ databases">
        <authorList>
            <person name="de Groot N.N."/>
        </authorList>
    </citation>
    <scope>NUCLEOTIDE SEQUENCE [LARGE SCALE GENOMIC DNA]</scope>
    <source>
        <strain evidence="12 13">DSM 29316</strain>
    </source>
</reference>
<keyword evidence="13" id="KW-1185">Reference proteome</keyword>
<dbReference type="SFLD" id="SFLDF00562">
    <property type="entry name" value="HemN-like__clustered_with_heat"/>
    <property type="match status" value="1"/>
</dbReference>
<dbReference type="PROSITE" id="PS51918">
    <property type="entry name" value="RADICAL_SAM"/>
    <property type="match status" value="1"/>
</dbReference>
<keyword evidence="4 10" id="KW-0349">Heme</keyword>
<evidence type="ECO:0000256" key="10">
    <source>
        <dbReference type="RuleBase" id="RU364116"/>
    </source>
</evidence>
<keyword evidence="9 10" id="KW-0143">Chaperone</keyword>
<dbReference type="InterPro" id="IPR034505">
    <property type="entry name" value="Coproporphyrinogen-III_oxidase"/>
</dbReference>
<dbReference type="PANTHER" id="PTHR13932">
    <property type="entry name" value="COPROPORPHYRINIGEN III OXIDASE"/>
    <property type="match status" value="1"/>
</dbReference>
<protein>
    <recommendedName>
        <fullName evidence="3 10">Heme chaperone HemW</fullName>
    </recommendedName>
</protein>
<sequence>MIEDWQNAGFAIYIHWPFCEAKCPYCDFNSHVSQFIDQSRWRRAYLSEIDRLGREFPGRTLSTVFFGGGTPSLMDPDTVGHILERIRATWPISNNFEVTLEANPSSSEVGRFRALRDAGVNRLSLGVQALHDDDLRRLGRLHDVEAALRAISISQQTFPRSSFDLIYGRQGQTLSAWKSELDRALDMAAGHLSLYELTIEPGTMFAKRKAAGKLNGLPDEDLAIALFEETGARTAKAGIENYEVSNYAADGNACEHNLIYWRYGDFAGIGPGAHGRLTVNGLKRATTEPKAPIPWLKSVENGAGEALIEDLGPEDQADEYLMMSLRLTEGMDLDRYHAIAGKSVSQSEIARLEELGLLQSGENGLRITTKGRPLTDAIVSSLIAAG</sequence>
<dbReference type="Pfam" id="PF06969">
    <property type="entry name" value="HemN_C"/>
    <property type="match status" value="1"/>
</dbReference>
<evidence type="ECO:0000256" key="2">
    <source>
        <dbReference type="ARBA" id="ARBA00006100"/>
    </source>
</evidence>
<dbReference type="Pfam" id="PF04055">
    <property type="entry name" value="Radical_SAM"/>
    <property type="match status" value="1"/>
</dbReference>
<dbReference type="GO" id="GO:0046872">
    <property type="term" value="F:metal ion binding"/>
    <property type="evidence" value="ECO:0007669"/>
    <property type="project" value="UniProtKB-UniRule"/>
</dbReference>
<dbReference type="Gene3D" id="3.20.20.70">
    <property type="entry name" value="Aldolase class I"/>
    <property type="match status" value="1"/>
</dbReference>
<dbReference type="STRING" id="871651.SAMN05421688_2524"/>
<keyword evidence="5 10" id="KW-0949">S-adenosyl-L-methionine</keyword>
<evidence type="ECO:0000256" key="3">
    <source>
        <dbReference type="ARBA" id="ARBA00017228"/>
    </source>
</evidence>
<dbReference type="EMBL" id="FOJU01000004">
    <property type="protein sequence ID" value="SFB04777.1"/>
    <property type="molecule type" value="Genomic_DNA"/>
</dbReference>
<comment type="subcellular location">
    <subcellularLocation>
        <location evidence="10">Cytoplasm</location>
    </subcellularLocation>
</comment>
<evidence type="ECO:0000256" key="7">
    <source>
        <dbReference type="ARBA" id="ARBA00023004"/>
    </source>
</evidence>
<comment type="function">
    <text evidence="10">Probably acts as a heme chaperone, transferring heme to an unknown acceptor. Binds one molecule of heme per monomer, possibly covalently. Binds 1 [4Fe-4S] cluster. The cluster is coordinated with 3 cysteines and an exchangeable S-adenosyl-L-methionine.</text>
</comment>
<evidence type="ECO:0000256" key="9">
    <source>
        <dbReference type="ARBA" id="ARBA00023186"/>
    </source>
</evidence>
<dbReference type="SFLD" id="SFLDG01065">
    <property type="entry name" value="anaerobic_coproporphyrinogen-I"/>
    <property type="match status" value="1"/>
</dbReference>
<dbReference type="SFLD" id="SFLDS00029">
    <property type="entry name" value="Radical_SAM"/>
    <property type="match status" value="1"/>
</dbReference>
<accession>A0A1I0XVT7</accession>
<dbReference type="InterPro" id="IPR058240">
    <property type="entry name" value="rSAM_sf"/>
</dbReference>
<evidence type="ECO:0000313" key="13">
    <source>
        <dbReference type="Proteomes" id="UP000198796"/>
    </source>
</evidence>
<gene>
    <name evidence="12" type="ORF">SAMN05421688_2524</name>
</gene>
<organism evidence="12 13">
    <name type="scientific">Poseidonocella pacifica</name>
    <dbReference type="NCBI Taxonomy" id="871651"/>
    <lineage>
        <taxon>Bacteria</taxon>
        <taxon>Pseudomonadati</taxon>
        <taxon>Pseudomonadota</taxon>
        <taxon>Alphaproteobacteria</taxon>
        <taxon>Rhodobacterales</taxon>
        <taxon>Roseobacteraceae</taxon>
        <taxon>Poseidonocella</taxon>
    </lineage>
</organism>
<dbReference type="InterPro" id="IPR007197">
    <property type="entry name" value="rSAM"/>
</dbReference>
<evidence type="ECO:0000256" key="1">
    <source>
        <dbReference type="ARBA" id="ARBA00001966"/>
    </source>
</evidence>
<evidence type="ECO:0000256" key="6">
    <source>
        <dbReference type="ARBA" id="ARBA00022723"/>
    </source>
</evidence>
<evidence type="ECO:0000313" key="12">
    <source>
        <dbReference type="EMBL" id="SFB04777.1"/>
    </source>
</evidence>
<evidence type="ECO:0000259" key="11">
    <source>
        <dbReference type="PROSITE" id="PS51918"/>
    </source>
</evidence>
<keyword evidence="10" id="KW-0963">Cytoplasm</keyword>
<evidence type="ECO:0000256" key="4">
    <source>
        <dbReference type="ARBA" id="ARBA00022617"/>
    </source>
</evidence>
<dbReference type="InterPro" id="IPR010723">
    <property type="entry name" value="HemN_C"/>
</dbReference>
<dbReference type="GO" id="GO:0004109">
    <property type="term" value="F:coproporphyrinogen oxidase activity"/>
    <property type="evidence" value="ECO:0007669"/>
    <property type="project" value="InterPro"/>
</dbReference>
<dbReference type="Proteomes" id="UP000198796">
    <property type="component" value="Unassembled WGS sequence"/>
</dbReference>
<name>A0A1I0XVT7_9RHOB</name>
<evidence type="ECO:0000256" key="5">
    <source>
        <dbReference type="ARBA" id="ARBA00022691"/>
    </source>
</evidence>
<comment type="cofactor">
    <cofactor evidence="1">
        <name>[4Fe-4S] cluster</name>
        <dbReference type="ChEBI" id="CHEBI:49883"/>
    </cofactor>
</comment>
<dbReference type="NCBIfam" id="TIGR00539">
    <property type="entry name" value="hemN_rel"/>
    <property type="match status" value="1"/>
</dbReference>
<dbReference type="PANTHER" id="PTHR13932:SF5">
    <property type="entry name" value="RADICAL S-ADENOSYL METHIONINE DOMAIN-CONTAINING PROTEIN 1, MITOCHONDRIAL"/>
    <property type="match status" value="1"/>
</dbReference>
<proteinExistence type="inferred from homology"/>
<dbReference type="CDD" id="cd01335">
    <property type="entry name" value="Radical_SAM"/>
    <property type="match status" value="1"/>
</dbReference>
<dbReference type="InterPro" id="IPR004559">
    <property type="entry name" value="HemW-like"/>
</dbReference>
<dbReference type="SFLD" id="SFLDF00288">
    <property type="entry name" value="HemN-like__clustered_with_nucl"/>
    <property type="match status" value="1"/>
</dbReference>
<dbReference type="RefSeq" id="WP_342714710.1">
    <property type="nucleotide sequence ID" value="NZ_FOJU01000004.1"/>
</dbReference>
<dbReference type="SMART" id="SM00729">
    <property type="entry name" value="Elp3"/>
    <property type="match status" value="1"/>
</dbReference>
<dbReference type="SUPFAM" id="SSF102114">
    <property type="entry name" value="Radical SAM enzymes"/>
    <property type="match status" value="1"/>
</dbReference>
<dbReference type="InterPro" id="IPR006638">
    <property type="entry name" value="Elp3/MiaA/NifB-like_rSAM"/>
</dbReference>
<comment type="similarity">
    <text evidence="2">Belongs to the anaerobic coproporphyrinogen-III oxidase family. HemW subfamily.</text>
</comment>
<dbReference type="InterPro" id="IPR013785">
    <property type="entry name" value="Aldolase_TIM"/>
</dbReference>
<keyword evidence="8 10" id="KW-0411">Iron-sulfur</keyword>
<keyword evidence="6 10" id="KW-0479">Metal-binding</keyword>
<dbReference type="AlphaFoldDB" id="A0A1I0XVT7"/>
<keyword evidence="10" id="KW-0004">4Fe-4S</keyword>
<keyword evidence="7 10" id="KW-0408">Iron</keyword>